<name>A0A1I5YWX4_9PSEU</name>
<gene>
    <name evidence="1" type="ORF">SAMN05421854_11390</name>
</gene>
<reference evidence="1 2" key="1">
    <citation type="submission" date="2016-10" db="EMBL/GenBank/DDBJ databases">
        <authorList>
            <person name="de Groot N.N."/>
        </authorList>
    </citation>
    <scope>NUCLEOTIDE SEQUENCE [LARGE SCALE GENOMIC DNA]</scope>
    <source>
        <strain evidence="1 2">DSM 44637</strain>
    </source>
</reference>
<organism evidence="1 2">
    <name type="scientific">Amycolatopsis rubida</name>
    <dbReference type="NCBI Taxonomy" id="112413"/>
    <lineage>
        <taxon>Bacteria</taxon>
        <taxon>Bacillati</taxon>
        <taxon>Actinomycetota</taxon>
        <taxon>Actinomycetes</taxon>
        <taxon>Pseudonocardiales</taxon>
        <taxon>Pseudonocardiaceae</taxon>
        <taxon>Amycolatopsis</taxon>
    </lineage>
</organism>
<dbReference type="Proteomes" id="UP000199137">
    <property type="component" value="Unassembled WGS sequence"/>
</dbReference>
<accession>A0A1I5YWX4</accession>
<protein>
    <submittedName>
        <fullName evidence="1">Uncharacterized protein</fullName>
    </submittedName>
</protein>
<dbReference type="EMBL" id="FOWC01000013">
    <property type="protein sequence ID" value="SFQ48712.1"/>
    <property type="molecule type" value="Genomic_DNA"/>
</dbReference>
<proteinExistence type="predicted"/>
<evidence type="ECO:0000313" key="1">
    <source>
        <dbReference type="EMBL" id="SFQ48712.1"/>
    </source>
</evidence>
<evidence type="ECO:0000313" key="2">
    <source>
        <dbReference type="Proteomes" id="UP000199137"/>
    </source>
</evidence>
<dbReference type="AlphaFoldDB" id="A0A1I5YWX4"/>
<sequence length="46" mass="5181">MSNMDSPRPAAVVGRAATSMYELVPGYFRQACHLKADALLRTRKNW</sequence>